<sequence length="173" mass="18701">MSPQLPKSATTIDGAVLDDKRDPDIPIPSQASATLRPQSINHPGIAVPSKAPPTTPIQTEMPLVAPEHPSINRGDVVQRREVRHEVDPTEAPTVAIEPCFMVCRDGDTGSEEVPSISLFQGSSNFQISNTNINTISGNATLIRFGDGQFTEIQRNLVCSAVPIHYDQSITQYS</sequence>
<proteinExistence type="predicted"/>
<feature type="region of interest" description="Disordered" evidence="1">
    <location>
        <begin position="1"/>
        <end position="55"/>
    </location>
</feature>
<evidence type="ECO:0000256" key="1">
    <source>
        <dbReference type="SAM" id="MobiDB-lite"/>
    </source>
</evidence>
<feature type="compositionally biased region" description="Polar residues" evidence="1">
    <location>
        <begin position="1"/>
        <end position="11"/>
    </location>
</feature>
<dbReference type="InParanoid" id="A0A0C2WJ67"/>
<feature type="compositionally biased region" description="Polar residues" evidence="1">
    <location>
        <begin position="29"/>
        <end position="41"/>
    </location>
</feature>
<evidence type="ECO:0000313" key="3">
    <source>
        <dbReference type="Proteomes" id="UP000054549"/>
    </source>
</evidence>
<reference evidence="2 3" key="1">
    <citation type="submission" date="2014-04" db="EMBL/GenBank/DDBJ databases">
        <title>Evolutionary Origins and Diversification of the Mycorrhizal Mutualists.</title>
        <authorList>
            <consortium name="DOE Joint Genome Institute"/>
            <consortium name="Mycorrhizal Genomics Consortium"/>
            <person name="Kohler A."/>
            <person name="Kuo A."/>
            <person name="Nagy L.G."/>
            <person name="Floudas D."/>
            <person name="Copeland A."/>
            <person name="Barry K.W."/>
            <person name="Cichocki N."/>
            <person name="Veneault-Fourrey C."/>
            <person name="LaButti K."/>
            <person name="Lindquist E.A."/>
            <person name="Lipzen A."/>
            <person name="Lundell T."/>
            <person name="Morin E."/>
            <person name="Murat C."/>
            <person name="Riley R."/>
            <person name="Ohm R."/>
            <person name="Sun H."/>
            <person name="Tunlid A."/>
            <person name="Henrissat B."/>
            <person name="Grigoriev I.V."/>
            <person name="Hibbett D.S."/>
            <person name="Martin F."/>
        </authorList>
    </citation>
    <scope>NUCLEOTIDE SEQUENCE [LARGE SCALE GENOMIC DNA]</scope>
    <source>
        <strain evidence="2 3">Koide BX008</strain>
    </source>
</reference>
<dbReference type="EMBL" id="KN818404">
    <property type="protein sequence ID" value="KIL56711.1"/>
    <property type="molecule type" value="Genomic_DNA"/>
</dbReference>
<dbReference type="AlphaFoldDB" id="A0A0C2WJ67"/>
<dbReference type="Proteomes" id="UP000054549">
    <property type="component" value="Unassembled WGS sequence"/>
</dbReference>
<keyword evidence="3" id="KW-1185">Reference proteome</keyword>
<evidence type="ECO:0000313" key="2">
    <source>
        <dbReference type="EMBL" id="KIL56711.1"/>
    </source>
</evidence>
<name>A0A0C2WJ67_AMAMK</name>
<organism evidence="2 3">
    <name type="scientific">Amanita muscaria (strain Koide BX008)</name>
    <dbReference type="NCBI Taxonomy" id="946122"/>
    <lineage>
        <taxon>Eukaryota</taxon>
        <taxon>Fungi</taxon>
        <taxon>Dikarya</taxon>
        <taxon>Basidiomycota</taxon>
        <taxon>Agaricomycotina</taxon>
        <taxon>Agaricomycetes</taxon>
        <taxon>Agaricomycetidae</taxon>
        <taxon>Agaricales</taxon>
        <taxon>Pluteineae</taxon>
        <taxon>Amanitaceae</taxon>
        <taxon>Amanita</taxon>
    </lineage>
</organism>
<dbReference type="HOGENOM" id="CLU_1547145_0_0_1"/>
<accession>A0A0C2WJ67</accession>
<protein>
    <submittedName>
        <fullName evidence="2">Uncharacterized protein</fullName>
    </submittedName>
</protein>
<gene>
    <name evidence="2" type="ORF">M378DRAFT_172477</name>
</gene>